<feature type="transmembrane region" description="Helical" evidence="6">
    <location>
        <begin position="9"/>
        <end position="27"/>
    </location>
</feature>
<evidence type="ECO:0000256" key="5">
    <source>
        <dbReference type="ARBA" id="ARBA00023136"/>
    </source>
</evidence>
<dbReference type="Pfam" id="PF03706">
    <property type="entry name" value="LPG_synthase_TM"/>
    <property type="match status" value="1"/>
</dbReference>
<comment type="subcellular location">
    <subcellularLocation>
        <location evidence="1">Cell membrane</location>
        <topology evidence="1">Multi-pass membrane protein</topology>
    </subcellularLocation>
</comment>
<feature type="transmembrane region" description="Helical" evidence="6">
    <location>
        <begin position="128"/>
        <end position="146"/>
    </location>
</feature>
<dbReference type="RefSeq" id="WP_061833389.1">
    <property type="nucleotide sequence ID" value="NZ_LUKE01000001.1"/>
</dbReference>
<keyword evidence="2" id="KW-1003">Cell membrane</keyword>
<feature type="transmembrane region" description="Helical" evidence="6">
    <location>
        <begin position="217"/>
        <end position="238"/>
    </location>
</feature>
<evidence type="ECO:0000256" key="4">
    <source>
        <dbReference type="ARBA" id="ARBA00022989"/>
    </source>
</evidence>
<dbReference type="GO" id="GO:0005886">
    <property type="term" value="C:plasma membrane"/>
    <property type="evidence" value="ECO:0007669"/>
    <property type="project" value="UniProtKB-SubCell"/>
</dbReference>
<dbReference type="InterPro" id="IPR022791">
    <property type="entry name" value="L-PG_synthase/AglD"/>
</dbReference>
<dbReference type="PANTHER" id="PTHR40277">
    <property type="entry name" value="BLL5419 PROTEIN"/>
    <property type="match status" value="1"/>
</dbReference>
<dbReference type="AlphaFoldDB" id="A0A150WN95"/>
<accession>A0A150WN95</accession>
<name>A0A150WN95_BDEBC</name>
<keyword evidence="5 6" id="KW-0472">Membrane</keyword>
<feature type="transmembrane region" description="Helical" evidence="6">
    <location>
        <begin position="158"/>
        <end position="182"/>
    </location>
</feature>
<evidence type="ECO:0000256" key="1">
    <source>
        <dbReference type="ARBA" id="ARBA00004651"/>
    </source>
</evidence>
<dbReference type="EMBL" id="LUKE01000001">
    <property type="protein sequence ID" value="KYG65846.1"/>
    <property type="molecule type" value="Genomic_DNA"/>
</dbReference>
<evidence type="ECO:0000256" key="2">
    <source>
        <dbReference type="ARBA" id="ARBA00022475"/>
    </source>
</evidence>
<feature type="transmembrane region" description="Helical" evidence="6">
    <location>
        <begin position="295"/>
        <end position="317"/>
    </location>
</feature>
<comment type="caution">
    <text evidence="7">The sequence shown here is derived from an EMBL/GenBank/DDBJ whole genome shotgun (WGS) entry which is preliminary data.</text>
</comment>
<feature type="transmembrane region" description="Helical" evidence="6">
    <location>
        <begin position="39"/>
        <end position="60"/>
    </location>
</feature>
<evidence type="ECO:0000256" key="3">
    <source>
        <dbReference type="ARBA" id="ARBA00022692"/>
    </source>
</evidence>
<dbReference type="OrthoDB" id="8902688at2"/>
<evidence type="ECO:0000313" key="7">
    <source>
        <dbReference type="EMBL" id="KYG65846.1"/>
    </source>
</evidence>
<organism evidence="7 8">
    <name type="scientific">Bdellovibrio bacteriovorus</name>
    <dbReference type="NCBI Taxonomy" id="959"/>
    <lineage>
        <taxon>Bacteria</taxon>
        <taxon>Pseudomonadati</taxon>
        <taxon>Bdellovibrionota</taxon>
        <taxon>Bdellovibrionia</taxon>
        <taxon>Bdellovibrionales</taxon>
        <taxon>Pseudobdellovibrionaceae</taxon>
        <taxon>Bdellovibrio</taxon>
    </lineage>
</organism>
<sequence>MVKKHAKNILIQSAKVVFSAGIIYWLVQSGKLNFSALKNFLSPGVAALGLGLILTNLFFVSERWRILIRSQGLPAHVFPVFKLSLIGSFFNFAMPGGVGGDVIKAFYFTRDNPGSKVVAVTSVLMDRILGLFAMIIMALTVMLWDIQHIVKTPALLTLFWFILSLFIVFCVALALIFSPYLYKREILKRVILKLPLSEKFMKLYESVHLYGKDGKRFFAVIIISLIAQVGTILFLYLAGNLAGFSEVPLNTYFLVAPLGFMATAIPISPAGVGVGQAAFYFLFNIYLGEQTEIGPTIITALQVGMFLISLSGAFFYLRRGDRTKASDIEQLA</sequence>
<evidence type="ECO:0000256" key="6">
    <source>
        <dbReference type="SAM" id="Phobius"/>
    </source>
</evidence>
<protein>
    <submittedName>
        <fullName evidence="7">TIGR00374 family protein</fullName>
    </submittedName>
</protein>
<gene>
    <name evidence="7" type="ORF">AZI86_01880</name>
</gene>
<dbReference type="NCBIfam" id="TIGR00374">
    <property type="entry name" value="flippase-like domain"/>
    <property type="match status" value="1"/>
</dbReference>
<feature type="transmembrane region" description="Helical" evidence="6">
    <location>
        <begin position="258"/>
        <end position="283"/>
    </location>
</feature>
<dbReference type="Proteomes" id="UP000075320">
    <property type="component" value="Unassembled WGS sequence"/>
</dbReference>
<keyword evidence="8" id="KW-1185">Reference proteome</keyword>
<proteinExistence type="predicted"/>
<keyword evidence="3 6" id="KW-0812">Transmembrane</keyword>
<reference evidence="7 8" key="1">
    <citation type="submission" date="2016-03" db="EMBL/GenBank/DDBJ databases">
        <authorList>
            <person name="Ploux O."/>
        </authorList>
    </citation>
    <scope>NUCLEOTIDE SEQUENCE [LARGE SCALE GENOMIC DNA]</scope>
    <source>
        <strain evidence="7 8">R0</strain>
    </source>
</reference>
<evidence type="ECO:0000313" key="8">
    <source>
        <dbReference type="Proteomes" id="UP000075320"/>
    </source>
</evidence>
<keyword evidence="4 6" id="KW-1133">Transmembrane helix</keyword>
<dbReference type="PANTHER" id="PTHR40277:SF1">
    <property type="entry name" value="BLL5419 PROTEIN"/>
    <property type="match status" value="1"/>
</dbReference>